<organism evidence="1 2">
    <name type="scientific">Naganishia vaughanmartiniae</name>
    <dbReference type="NCBI Taxonomy" id="1424756"/>
    <lineage>
        <taxon>Eukaryota</taxon>
        <taxon>Fungi</taxon>
        <taxon>Dikarya</taxon>
        <taxon>Basidiomycota</taxon>
        <taxon>Agaricomycotina</taxon>
        <taxon>Tremellomycetes</taxon>
        <taxon>Filobasidiales</taxon>
        <taxon>Filobasidiaceae</taxon>
        <taxon>Naganishia</taxon>
    </lineage>
</organism>
<sequence length="577" mass="63057">MSPAPATKAPKKVLARNIDEATAPNHDLLVSYASSIPNDRLLPLHDWLREECPTENYTGPKPTYHLKLDWTTGDAPVEVVNRAMERCFGARGSQGWQIWVRGDQLNLLIGDFRKEYLRLKQLEVPEVALLDIWVDVLLDELKRIHALPSPTAVVSAADTSLLHNDTETQSRRPSRSPTRPLGINEAPVPRVLTTERIGKPPSTKVPAKTTYITTKNSSRRTEPSPGSPSPPPMSPDSPVGAALAALYRNSTLQPKTKSSNAPGNHAGRHLDVFDSQPDDVEEQDARRTGEGRADSESDSASASEYDVEEDEQDEDEEDDEGVDGDRRLRAKKVQRVVEISDNDESGTAEQPIFVEHAQGPSRNRRAAKQKKADAQRKETSQARTSFGTSTSRRALPATSSTATTKGKRKASGQGQTSSASKRPRVQQLAKALPNTPVGHSSASVRTPGTSTTAGTMTEGGTDLDTPVPKAADKKASIWDYYVDITDDEHSKNRVMQCKACPKIVKGQGTSNFREHQKFKCTGLTEAVRQGIPGIICDAPSTVRDGRGLDGRHQPQDRARLRTMTNVGSNHVTSIMIR</sequence>
<gene>
    <name evidence="1" type="ORF">QFC22_005983</name>
</gene>
<name>A0ACC2WR23_9TREE</name>
<protein>
    <submittedName>
        <fullName evidence="1">Uncharacterized protein</fullName>
    </submittedName>
</protein>
<proteinExistence type="predicted"/>
<dbReference type="Proteomes" id="UP001243375">
    <property type="component" value="Unassembled WGS sequence"/>
</dbReference>
<accession>A0ACC2WR23</accession>
<dbReference type="EMBL" id="JASBWU010000021">
    <property type="protein sequence ID" value="KAJ9113674.1"/>
    <property type="molecule type" value="Genomic_DNA"/>
</dbReference>
<evidence type="ECO:0000313" key="1">
    <source>
        <dbReference type="EMBL" id="KAJ9113674.1"/>
    </source>
</evidence>
<evidence type="ECO:0000313" key="2">
    <source>
        <dbReference type="Proteomes" id="UP001243375"/>
    </source>
</evidence>
<comment type="caution">
    <text evidence="1">The sequence shown here is derived from an EMBL/GenBank/DDBJ whole genome shotgun (WGS) entry which is preliminary data.</text>
</comment>
<reference evidence="1" key="1">
    <citation type="submission" date="2023-04" db="EMBL/GenBank/DDBJ databases">
        <title>Draft Genome sequencing of Naganishia species isolated from polar environments using Oxford Nanopore Technology.</title>
        <authorList>
            <person name="Leo P."/>
            <person name="Venkateswaran K."/>
        </authorList>
    </citation>
    <scope>NUCLEOTIDE SEQUENCE</scope>
    <source>
        <strain evidence="1">MNA-CCFEE 5425</strain>
    </source>
</reference>
<keyword evidence="2" id="KW-1185">Reference proteome</keyword>